<dbReference type="AlphaFoldDB" id="A0A1I7WC83"/>
<organism evidence="1 2">
    <name type="scientific">Heterorhabditis bacteriophora</name>
    <name type="common">Entomopathogenic nematode worm</name>
    <dbReference type="NCBI Taxonomy" id="37862"/>
    <lineage>
        <taxon>Eukaryota</taxon>
        <taxon>Metazoa</taxon>
        <taxon>Ecdysozoa</taxon>
        <taxon>Nematoda</taxon>
        <taxon>Chromadorea</taxon>
        <taxon>Rhabditida</taxon>
        <taxon>Rhabditina</taxon>
        <taxon>Rhabditomorpha</taxon>
        <taxon>Strongyloidea</taxon>
        <taxon>Heterorhabditidae</taxon>
        <taxon>Heterorhabditis</taxon>
    </lineage>
</organism>
<dbReference type="Proteomes" id="UP000095283">
    <property type="component" value="Unplaced"/>
</dbReference>
<proteinExistence type="predicted"/>
<evidence type="ECO:0000313" key="1">
    <source>
        <dbReference type="Proteomes" id="UP000095283"/>
    </source>
</evidence>
<evidence type="ECO:0000313" key="2">
    <source>
        <dbReference type="WBParaSite" id="Hba_02283"/>
    </source>
</evidence>
<keyword evidence="1" id="KW-1185">Reference proteome</keyword>
<sequence length="32" mass="3721">MIIIPQLFLKEHETPKKAILLQMTMTCAYNVT</sequence>
<accession>A0A1I7WC83</accession>
<reference evidence="2" key="1">
    <citation type="submission" date="2016-11" db="UniProtKB">
        <authorList>
            <consortium name="WormBaseParasite"/>
        </authorList>
    </citation>
    <scope>IDENTIFICATION</scope>
</reference>
<protein>
    <submittedName>
        <fullName evidence="2">Uncharacterized protein</fullName>
    </submittedName>
</protein>
<name>A0A1I7WC83_HETBA</name>
<dbReference type="WBParaSite" id="Hba_02283">
    <property type="protein sequence ID" value="Hba_02283"/>
    <property type="gene ID" value="Hba_02283"/>
</dbReference>